<dbReference type="Pfam" id="PF01850">
    <property type="entry name" value="PIN"/>
    <property type="match status" value="1"/>
</dbReference>
<dbReference type="InterPro" id="IPR029060">
    <property type="entry name" value="PIN-like_dom_sf"/>
</dbReference>
<dbReference type="InterPro" id="IPR002716">
    <property type="entry name" value="PIN_dom"/>
</dbReference>
<protein>
    <submittedName>
        <fullName evidence="2">Type II toxin-antitoxin system VapC family toxin</fullName>
    </submittedName>
</protein>
<evidence type="ECO:0000259" key="1">
    <source>
        <dbReference type="Pfam" id="PF01850"/>
    </source>
</evidence>
<dbReference type="EMBL" id="DTIB01000068">
    <property type="protein sequence ID" value="HGB24992.1"/>
    <property type="molecule type" value="Genomic_DNA"/>
</dbReference>
<sequence>MSWRKVFVLDTSVIAEYLDESSPYGVERLFDSLAAGALRAYATPVTLSEVIYVAARIYAEAGVRDPNARAAELVEWLLALPGVEFEPMGREVAVTAGELRKRFRLALPDLYVIAVGVLRGVSPLFLRLEAEMKPYESELRRLGVAFWEEVRHQLL</sequence>
<proteinExistence type="predicted"/>
<evidence type="ECO:0000313" key="2">
    <source>
        <dbReference type="EMBL" id="HGB24992.1"/>
    </source>
</evidence>
<organism evidence="2">
    <name type="scientific">Thermofilum pendens</name>
    <dbReference type="NCBI Taxonomy" id="2269"/>
    <lineage>
        <taxon>Archaea</taxon>
        <taxon>Thermoproteota</taxon>
        <taxon>Thermoprotei</taxon>
        <taxon>Thermofilales</taxon>
        <taxon>Thermofilaceae</taxon>
        <taxon>Thermofilum</taxon>
    </lineage>
</organism>
<gene>
    <name evidence="2" type="ORF">ENV88_02910</name>
</gene>
<dbReference type="Gene3D" id="3.40.50.1010">
    <property type="entry name" value="5'-nuclease"/>
    <property type="match status" value="1"/>
</dbReference>
<dbReference type="AlphaFoldDB" id="A0A7C3SKY2"/>
<accession>A0A7C3SKY2</accession>
<feature type="domain" description="PIN" evidence="1">
    <location>
        <begin position="8"/>
        <end position="120"/>
    </location>
</feature>
<comment type="caution">
    <text evidence="2">The sequence shown here is derived from an EMBL/GenBank/DDBJ whole genome shotgun (WGS) entry which is preliminary data.</text>
</comment>
<name>A0A7C3SKY2_THEPE</name>
<reference evidence="2" key="1">
    <citation type="journal article" date="2020" name="mSystems">
        <title>Genome- and Community-Level Interaction Insights into Carbon Utilization and Element Cycling Functions of Hydrothermarchaeota in Hydrothermal Sediment.</title>
        <authorList>
            <person name="Zhou Z."/>
            <person name="Liu Y."/>
            <person name="Xu W."/>
            <person name="Pan J."/>
            <person name="Luo Z.H."/>
            <person name="Li M."/>
        </authorList>
    </citation>
    <scope>NUCLEOTIDE SEQUENCE [LARGE SCALE GENOMIC DNA]</scope>
    <source>
        <strain evidence="2">SpSt-8</strain>
    </source>
</reference>
<dbReference type="SUPFAM" id="SSF88723">
    <property type="entry name" value="PIN domain-like"/>
    <property type="match status" value="1"/>
</dbReference>